<dbReference type="Proteomes" id="UP000756132">
    <property type="component" value="Chromosome 1"/>
</dbReference>
<proteinExistence type="predicted"/>
<evidence type="ECO:0000313" key="3">
    <source>
        <dbReference type="Proteomes" id="UP000756132"/>
    </source>
</evidence>
<reference evidence="2" key="1">
    <citation type="submission" date="2021-12" db="EMBL/GenBank/DDBJ databases">
        <authorList>
            <person name="Zaccaron A."/>
            <person name="Stergiopoulos I."/>
        </authorList>
    </citation>
    <scope>NUCLEOTIDE SEQUENCE</scope>
    <source>
        <strain evidence="2">Race5_Kim</strain>
    </source>
</reference>
<dbReference type="AlphaFoldDB" id="A0A9Q8L9B8"/>
<dbReference type="KEGG" id="ffu:CLAFUR5_02001"/>
<accession>A0A9Q8L9B8</accession>
<name>A0A9Q8L9B8_PASFU</name>
<protein>
    <submittedName>
        <fullName evidence="2">Uncharacterized protein</fullName>
    </submittedName>
</protein>
<feature type="region of interest" description="Disordered" evidence="1">
    <location>
        <begin position="28"/>
        <end position="86"/>
    </location>
</feature>
<dbReference type="GeneID" id="71981879"/>
<reference evidence="2" key="2">
    <citation type="journal article" date="2022" name="Microb. Genom.">
        <title>A chromosome-scale genome assembly of the tomato pathogen Cladosporium fulvum reveals a compartmentalized genome architecture and the presence of a dispensable chromosome.</title>
        <authorList>
            <person name="Zaccaron A.Z."/>
            <person name="Chen L.H."/>
            <person name="Samaras A."/>
            <person name="Stergiopoulos I."/>
        </authorList>
    </citation>
    <scope>NUCLEOTIDE SEQUENCE</scope>
    <source>
        <strain evidence="2">Race5_Kim</strain>
    </source>
</reference>
<organism evidence="2 3">
    <name type="scientific">Passalora fulva</name>
    <name type="common">Tomato leaf mold</name>
    <name type="synonym">Cladosporium fulvum</name>
    <dbReference type="NCBI Taxonomy" id="5499"/>
    <lineage>
        <taxon>Eukaryota</taxon>
        <taxon>Fungi</taxon>
        <taxon>Dikarya</taxon>
        <taxon>Ascomycota</taxon>
        <taxon>Pezizomycotina</taxon>
        <taxon>Dothideomycetes</taxon>
        <taxon>Dothideomycetidae</taxon>
        <taxon>Mycosphaerellales</taxon>
        <taxon>Mycosphaerellaceae</taxon>
        <taxon>Fulvia</taxon>
    </lineage>
</organism>
<gene>
    <name evidence="2" type="ORF">CLAFUR5_02001</name>
</gene>
<evidence type="ECO:0000256" key="1">
    <source>
        <dbReference type="SAM" id="MobiDB-lite"/>
    </source>
</evidence>
<evidence type="ECO:0000313" key="2">
    <source>
        <dbReference type="EMBL" id="UJO12578.1"/>
    </source>
</evidence>
<dbReference type="OMA" id="HALNRIC"/>
<feature type="compositionally biased region" description="Basic and acidic residues" evidence="1">
    <location>
        <begin position="64"/>
        <end position="74"/>
    </location>
</feature>
<sequence>MSNTIATESAPETLQDFASLLTSLSVSGGKPIAKPTEGPPRPSAFATPTSILVPEKLPTYTESESTRGTKRKAEVPCQKPQPDPNNPFFDARLDLKHGAGLIFKILNAAHTSSNHWTGTMVESQFLQFAQKAKQNPSHALNRICKDINHVLDLLRFGRKGWTLTDLPHNFFEDVEQLLPDIIMHLNRLSDYRGCGWLLDKVVLLVVEVEKRVKGIRKERCRIEMEAKAKGRGFWERDAQKLIKSEDPGKAMERVFGFKTARKEVVEELAKVDEEMDEEMDED</sequence>
<keyword evidence="3" id="KW-1185">Reference proteome</keyword>
<dbReference type="EMBL" id="CP090163">
    <property type="protein sequence ID" value="UJO12578.1"/>
    <property type="molecule type" value="Genomic_DNA"/>
</dbReference>
<dbReference type="RefSeq" id="XP_047756944.1">
    <property type="nucleotide sequence ID" value="XM_047901149.1"/>
</dbReference>